<feature type="non-terminal residue" evidence="2">
    <location>
        <position position="55"/>
    </location>
</feature>
<feature type="domain" description="Cobalamin-independent methionine synthase MetE N-terminal" evidence="1">
    <location>
        <begin position="4"/>
        <end position="55"/>
    </location>
</feature>
<dbReference type="InterPro" id="IPR038071">
    <property type="entry name" value="UROD/MetE-like_sf"/>
</dbReference>
<dbReference type="Pfam" id="PF08267">
    <property type="entry name" value="Meth_synt_1"/>
    <property type="match status" value="1"/>
</dbReference>
<dbReference type="GO" id="GO:0032259">
    <property type="term" value="P:methylation"/>
    <property type="evidence" value="ECO:0007669"/>
    <property type="project" value="UniProtKB-KW"/>
</dbReference>
<protein>
    <submittedName>
        <fullName evidence="2">Methionine-synthesizing 5-methyltetrahydropteroyltriglutamate--homocysteine methyltransferase</fullName>
        <ecNumber evidence="2">2.1.1.14</ecNumber>
    </submittedName>
</protein>
<dbReference type="EMBL" id="JASJQH010003825">
    <property type="protein sequence ID" value="KAK9759493.1"/>
    <property type="molecule type" value="Genomic_DNA"/>
</dbReference>
<reference evidence="2 3" key="1">
    <citation type="submission" date="2023-04" db="EMBL/GenBank/DDBJ databases">
        <title>Genome of Basidiobolus ranarum AG-B5.</title>
        <authorList>
            <person name="Stajich J.E."/>
            <person name="Carter-House D."/>
            <person name="Gryganskyi A."/>
        </authorList>
    </citation>
    <scope>NUCLEOTIDE SEQUENCE [LARGE SCALE GENOMIC DNA]</scope>
    <source>
        <strain evidence="2 3">AG-B5</strain>
    </source>
</reference>
<keyword evidence="2" id="KW-0808">Transferase</keyword>
<dbReference type="SUPFAM" id="SSF51726">
    <property type="entry name" value="UROD/MetE-like"/>
    <property type="match status" value="1"/>
</dbReference>
<name>A0ABR2WDA9_9FUNG</name>
<dbReference type="InterPro" id="IPR013215">
    <property type="entry name" value="Cbl-indep_Met_Synth_N"/>
</dbReference>
<keyword evidence="3" id="KW-1185">Reference proteome</keyword>
<evidence type="ECO:0000313" key="2">
    <source>
        <dbReference type="EMBL" id="KAK9759493.1"/>
    </source>
</evidence>
<dbReference type="GO" id="GO:0003871">
    <property type="term" value="F:5-methyltetrahydropteroyltriglutamate-homocysteine S-methyltransferase activity"/>
    <property type="evidence" value="ECO:0007669"/>
    <property type="project" value="UniProtKB-EC"/>
</dbReference>
<evidence type="ECO:0000313" key="3">
    <source>
        <dbReference type="Proteomes" id="UP001479436"/>
    </source>
</evidence>
<dbReference type="Gene3D" id="3.20.20.210">
    <property type="match status" value="1"/>
</dbReference>
<proteinExistence type="predicted"/>
<organism evidence="2 3">
    <name type="scientific">Basidiobolus ranarum</name>
    <dbReference type="NCBI Taxonomy" id="34480"/>
    <lineage>
        <taxon>Eukaryota</taxon>
        <taxon>Fungi</taxon>
        <taxon>Fungi incertae sedis</taxon>
        <taxon>Zoopagomycota</taxon>
        <taxon>Entomophthoromycotina</taxon>
        <taxon>Basidiobolomycetes</taxon>
        <taxon>Basidiobolales</taxon>
        <taxon>Basidiobolaceae</taxon>
        <taxon>Basidiobolus</taxon>
    </lineage>
</organism>
<dbReference type="EC" id="2.1.1.14" evidence="2"/>
<keyword evidence="2" id="KW-0489">Methyltransferase</keyword>
<sequence>MVYSSNLGFPRVGANRELKKLIESYWAGKVTQEALLQGAKDIRVGHWKLQQEKGI</sequence>
<comment type="caution">
    <text evidence="2">The sequence shown here is derived from an EMBL/GenBank/DDBJ whole genome shotgun (WGS) entry which is preliminary data.</text>
</comment>
<accession>A0ABR2WDA9</accession>
<dbReference type="Proteomes" id="UP001479436">
    <property type="component" value="Unassembled WGS sequence"/>
</dbReference>
<evidence type="ECO:0000259" key="1">
    <source>
        <dbReference type="Pfam" id="PF08267"/>
    </source>
</evidence>
<gene>
    <name evidence="2" type="primary">MET6_4</name>
    <name evidence="2" type="ORF">K7432_017473</name>
</gene>